<gene>
    <name evidence="3" type="ORF">LANO_0A00804G</name>
</gene>
<keyword evidence="2" id="KW-0472">Membrane</keyword>
<keyword evidence="4" id="KW-1185">Reference proteome</keyword>
<name>A0A1G4ILV8_9SACH</name>
<accession>A0A1G4ILV8</accession>
<evidence type="ECO:0000256" key="1">
    <source>
        <dbReference type="SAM" id="MobiDB-lite"/>
    </source>
</evidence>
<keyword evidence="2" id="KW-1133">Transmembrane helix</keyword>
<proteinExistence type="predicted"/>
<evidence type="ECO:0000256" key="2">
    <source>
        <dbReference type="SAM" id="Phobius"/>
    </source>
</evidence>
<dbReference type="EMBL" id="LT598449">
    <property type="protein sequence ID" value="SCU77607.1"/>
    <property type="molecule type" value="Genomic_DNA"/>
</dbReference>
<dbReference type="AlphaFoldDB" id="A0A1G4ILV8"/>
<evidence type="ECO:0000313" key="4">
    <source>
        <dbReference type="Proteomes" id="UP000189911"/>
    </source>
</evidence>
<organism evidence="3 4">
    <name type="scientific">Lachancea nothofagi CBS 11611</name>
    <dbReference type="NCBI Taxonomy" id="1266666"/>
    <lineage>
        <taxon>Eukaryota</taxon>
        <taxon>Fungi</taxon>
        <taxon>Dikarya</taxon>
        <taxon>Ascomycota</taxon>
        <taxon>Saccharomycotina</taxon>
        <taxon>Saccharomycetes</taxon>
        <taxon>Saccharomycetales</taxon>
        <taxon>Saccharomycetaceae</taxon>
        <taxon>Lachancea</taxon>
    </lineage>
</organism>
<dbReference type="Proteomes" id="UP000189911">
    <property type="component" value="Chromosome A"/>
</dbReference>
<evidence type="ECO:0000313" key="3">
    <source>
        <dbReference type="EMBL" id="SCU77607.1"/>
    </source>
</evidence>
<reference evidence="4" key="1">
    <citation type="submission" date="2016-03" db="EMBL/GenBank/DDBJ databases">
        <authorList>
            <person name="Devillers Hugo."/>
        </authorList>
    </citation>
    <scope>NUCLEOTIDE SEQUENCE [LARGE SCALE GENOMIC DNA]</scope>
</reference>
<feature type="region of interest" description="Disordered" evidence="1">
    <location>
        <begin position="383"/>
        <end position="409"/>
    </location>
</feature>
<feature type="compositionally biased region" description="Basic and acidic residues" evidence="1">
    <location>
        <begin position="399"/>
        <end position="409"/>
    </location>
</feature>
<keyword evidence="2" id="KW-0812">Transmembrane</keyword>
<feature type="transmembrane region" description="Helical" evidence="2">
    <location>
        <begin position="65"/>
        <end position="84"/>
    </location>
</feature>
<protein>
    <submittedName>
        <fullName evidence="3">LANO_0A00804g1_1</fullName>
    </submittedName>
</protein>
<sequence length="434" mass="49785">MSMYGFRRYFAGGTPLERLKWPTKKFCMNNRFFGSGRAPRPSQYGLRPARMGKVLWRYFNAPGNVMFVTTNVVTLVGIMSYTTLQGMARERAMQEYLQDKAWEFSSEESSNVVSGKAAPFRKYKASDILLQKNGSPATCHMQHAKMSLFHLLYSFYLCRDATAPDQGLSENDSTEWIAEAQQLRQGLPKGSQQVSPQTFYSIWRQEFDQLFSSLSRSQQFHMPNWTQYPHSLQAICQKLHDNELRTLSDFMQFYQSVKPGSIRALLRAWLYDNFRLFQVTTDVDNEGFYRHLVQTCGNDRYLFTRYASILLNPDNPRRRAFFNRHSHEEMSVSLDTVLEVLKGNLQAATGALNKSNCHESILRLVALIRTSCVTSRGSMGKPEVRVLLPDNNSQSWDSQNEHRTSSKDRNACYKLVSQNPELMAVLGAISNLPS</sequence>
<dbReference type="OrthoDB" id="4057244at2759"/>